<evidence type="ECO:0000259" key="4">
    <source>
        <dbReference type="PROSITE" id="PS51379"/>
    </source>
</evidence>
<evidence type="ECO:0000256" key="2">
    <source>
        <dbReference type="ARBA" id="ARBA00022840"/>
    </source>
</evidence>
<dbReference type="FunFam" id="3.40.50.300:FF:000152">
    <property type="entry name" value="ATP-binding cassette, sub-family E, member 1"/>
    <property type="match status" value="1"/>
</dbReference>
<keyword evidence="2 5" id="KW-0067">ATP-binding</keyword>
<dbReference type="PROSITE" id="PS00198">
    <property type="entry name" value="4FE4S_FER_1"/>
    <property type="match status" value="1"/>
</dbReference>
<feature type="domain" description="ABC transporter" evidence="3">
    <location>
        <begin position="81"/>
        <end position="326"/>
    </location>
</feature>
<dbReference type="InterPro" id="IPR017900">
    <property type="entry name" value="4Fe4S_Fe_S_CS"/>
</dbReference>
<dbReference type="AlphaFoldDB" id="A0AAD5MTS7"/>
<feature type="domain" description="4Fe-4S ferredoxin-type" evidence="4">
    <location>
        <begin position="18"/>
        <end position="48"/>
    </location>
</feature>
<dbReference type="InterPro" id="IPR027417">
    <property type="entry name" value="P-loop_NTPase"/>
</dbReference>
<accession>A0AAD5MTS7</accession>
<dbReference type="PRINTS" id="PR01868">
    <property type="entry name" value="ABCEFAMILY"/>
</dbReference>
<comment type="caution">
    <text evidence="5">The sequence shown here is derived from an EMBL/GenBank/DDBJ whole genome shotgun (WGS) entry which is preliminary data.</text>
</comment>
<feature type="domain" description="4Fe-4S ferredoxin-type" evidence="4">
    <location>
        <begin position="57"/>
        <end position="86"/>
    </location>
</feature>
<dbReference type="InterPro" id="IPR007209">
    <property type="entry name" value="RNaseL-inhib-like_metal-bd_dom"/>
</dbReference>
<dbReference type="SUPFAM" id="SSF52540">
    <property type="entry name" value="P-loop containing nucleoside triphosphate hydrolases"/>
    <property type="match status" value="2"/>
</dbReference>
<dbReference type="NCBIfam" id="NF009945">
    <property type="entry name" value="PRK13409.1"/>
    <property type="match status" value="1"/>
</dbReference>
<dbReference type="CDD" id="cd03236">
    <property type="entry name" value="ABC_RNaseL_inhibitor_domain1"/>
    <property type="match status" value="1"/>
</dbReference>
<reference evidence="5" key="1">
    <citation type="submission" date="2021-06" db="EMBL/GenBank/DDBJ databases">
        <title>Parelaphostrongylus tenuis whole genome reference sequence.</title>
        <authorList>
            <person name="Garwood T.J."/>
            <person name="Larsen P.A."/>
            <person name="Fountain-Jones N.M."/>
            <person name="Garbe J.R."/>
            <person name="Macchietto M.G."/>
            <person name="Kania S.A."/>
            <person name="Gerhold R.W."/>
            <person name="Richards J.E."/>
            <person name="Wolf T.M."/>
        </authorList>
    </citation>
    <scope>NUCLEOTIDE SEQUENCE</scope>
    <source>
        <strain evidence="5">MNPRO001-30</strain>
        <tissue evidence="5">Meninges</tissue>
    </source>
</reference>
<dbReference type="PROSITE" id="PS00211">
    <property type="entry name" value="ABC_TRANSPORTER_1"/>
    <property type="match status" value="1"/>
</dbReference>
<dbReference type="SUPFAM" id="SSF54862">
    <property type="entry name" value="4Fe-4S ferredoxins"/>
    <property type="match status" value="1"/>
</dbReference>
<dbReference type="Gene3D" id="3.40.50.300">
    <property type="entry name" value="P-loop containing nucleotide triphosphate hydrolases"/>
    <property type="match status" value="2"/>
</dbReference>
<dbReference type="GO" id="GO:0016887">
    <property type="term" value="F:ATP hydrolysis activity"/>
    <property type="evidence" value="ECO:0007669"/>
    <property type="project" value="InterPro"/>
</dbReference>
<dbReference type="Pfam" id="PF04068">
    <property type="entry name" value="Fer4_RLI"/>
    <property type="match status" value="1"/>
</dbReference>
<dbReference type="Proteomes" id="UP001196413">
    <property type="component" value="Unassembled WGS sequence"/>
</dbReference>
<dbReference type="PANTHER" id="PTHR19248">
    <property type="entry name" value="ATP-BINDING TRANSPORT PROTEIN-RELATED"/>
    <property type="match status" value="1"/>
</dbReference>
<dbReference type="InterPro" id="IPR017871">
    <property type="entry name" value="ABC_transporter-like_CS"/>
</dbReference>
<gene>
    <name evidence="5" type="primary">ABCE1</name>
    <name evidence="5" type="ORF">KIN20_012775</name>
</gene>
<organism evidence="5 6">
    <name type="scientific">Parelaphostrongylus tenuis</name>
    <name type="common">Meningeal worm</name>
    <dbReference type="NCBI Taxonomy" id="148309"/>
    <lineage>
        <taxon>Eukaryota</taxon>
        <taxon>Metazoa</taxon>
        <taxon>Ecdysozoa</taxon>
        <taxon>Nematoda</taxon>
        <taxon>Chromadorea</taxon>
        <taxon>Rhabditida</taxon>
        <taxon>Rhabditina</taxon>
        <taxon>Rhabditomorpha</taxon>
        <taxon>Strongyloidea</taxon>
        <taxon>Metastrongylidae</taxon>
        <taxon>Parelaphostrongylus</taxon>
    </lineage>
</organism>
<dbReference type="SMART" id="SM00382">
    <property type="entry name" value="AAA"/>
    <property type="match status" value="1"/>
</dbReference>
<name>A0AAD5MTS7_PARTN</name>
<dbReference type="Pfam" id="PF00037">
    <property type="entry name" value="Fer4"/>
    <property type="match status" value="1"/>
</dbReference>
<keyword evidence="1" id="KW-0547">Nucleotide-binding</keyword>
<dbReference type="InterPro" id="IPR003439">
    <property type="entry name" value="ABC_transporter-like_ATP-bd"/>
</dbReference>
<evidence type="ECO:0000313" key="6">
    <source>
        <dbReference type="Proteomes" id="UP001196413"/>
    </source>
</evidence>
<dbReference type="InterPro" id="IPR017896">
    <property type="entry name" value="4Fe4S_Fe-S-bd"/>
</dbReference>
<keyword evidence="6" id="KW-1185">Reference proteome</keyword>
<sequence length="599" mass="68007">MSRKGPLEKSKETDRPLRIAIVEKDRCKPKNCGLLCKRSCPVVKMGKQCIVVEASSTIAEISEVLCIGCGICVKKCPYDAIKIINLPSNLANETTHRYSMNSFKLHRLPTPRTGEVLGLVGTNGIGKSTALKILAGKLKPNLGKYDAPPDWTSLIEYFRGSELQNYFKKIVEDNLIAAVKPQYVDQIPRVAKGSVESLLSRKSDRGNREQVQRDMELDGLLQRQIDQLSGGELQRFAIALCCVQKAEVYMFDEPSSYLDVKQRLRAAALIRDMISATTYVIVVEHDLAVLDYLSDFICCLYGVPGVYGVVTLPSGVREGINMFLDGFIRTENMRFRDDKLCFKVSEQIDEVVKRTGNFKYPAMSKTLGSFKLMWRRDAYFDICNCGLLRMLAGSLKPDEDVEMPSMTVSYKPQKISPKYENIVRHMLHDKIPNMYTHPQFKSDVMNPLMMDQLMDREVQTLSGGELQRVALVLCLGKTASVYLIDEPSAYLDSEQRLHAAKVIKRFIMHAKKTAFVVEHDFIMATYLADRVVVFDGEPSVKTTARTPQNLQEGMNRFLKTLEITFRRDTESYRPRINKRDSIKDIEQKKSGQFFFIDEP</sequence>
<dbReference type="Pfam" id="PF00005">
    <property type="entry name" value="ABC_tran"/>
    <property type="match status" value="2"/>
</dbReference>
<dbReference type="PROSITE" id="PS51379">
    <property type="entry name" value="4FE4S_FER_2"/>
    <property type="match status" value="2"/>
</dbReference>
<evidence type="ECO:0000313" key="5">
    <source>
        <dbReference type="EMBL" id="KAJ1355386.1"/>
    </source>
</evidence>
<proteinExistence type="predicted"/>
<dbReference type="InterPro" id="IPR013283">
    <property type="entry name" value="RLI1"/>
</dbReference>
<feature type="domain" description="ABC transporter" evidence="3">
    <location>
        <begin position="328"/>
        <end position="561"/>
    </location>
</feature>
<evidence type="ECO:0000259" key="3">
    <source>
        <dbReference type="PROSITE" id="PS50893"/>
    </source>
</evidence>
<dbReference type="GO" id="GO:0005524">
    <property type="term" value="F:ATP binding"/>
    <property type="evidence" value="ECO:0007669"/>
    <property type="project" value="UniProtKB-KW"/>
</dbReference>
<evidence type="ECO:0000256" key="1">
    <source>
        <dbReference type="ARBA" id="ARBA00022741"/>
    </source>
</evidence>
<protein>
    <submittedName>
        <fullName evidence="5">ATP-binding cassette sub- E member 1</fullName>
    </submittedName>
</protein>
<dbReference type="EMBL" id="JAHQIW010002471">
    <property type="protein sequence ID" value="KAJ1355386.1"/>
    <property type="molecule type" value="Genomic_DNA"/>
</dbReference>
<dbReference type="PROSITE" id="PS50893">
    <property type="entry name" value="ABC_TRANSPORTER_2"/>
    <property type="match status" value="2"/>
</dbReference>
<dbReference type="InterPro" id="IPR003593">
    <property type="entry name" value="AAA+_ATPase"/>
</dbReference>
<dbReference type="InterPro" id="IPR034348">
    <property type="entry name" value="RLI_dom_1"/>
</dbReference>